<keyword evidence="3" id="KW-1185">Reference proteome</keyword>
<feature type="chain" id="PRO_5015974140" evidence="1">
    <location>
        <begin position="27"/>
        <end position="737"/>
    </location>
</feature>
<dbReference type="Proteomes" id="UP000248745">
    <property type="component" value="Unassembled WGS sequence"/>
</dbReference>
<dbReference type="EMBL" id="QKTW01000022">
    <property type="protein sequence ID" value="PZF71877.1"/>
    <property type="molecule type" value="Genomic_DNA"/>
</dbReference>
<dbReference type="RefSeq" id="WP_111000248.1">
    <property type="nucleotide sequence ID" value="NZ_QKTW01000022.1"/>
</dbReference>
<protein>
    <submittedName>
        <fullName evidence="2">Uncharacterized protein</fullName>
    </submittedName>
</protein>
<comment type="caution">
    <text evidence="2">The sequence shown here is derived from an EMBL/GenBank/DDBJ whole genome shotgun (WGS) entry which is preliminary data.</text>
</comment>
<name>A0A2W2B787_9BACT</name>
<dbReference type="AlphaFoldDB" id="A0A2W2B787"/>
<evidence type="ECO:0000256" key="1">
    <source>
        <dbReference type="SAM" id="SignalP"/>
    </source>
</evidence>
<evidence type="ECO:0000313" key="3">
    <source>
        <dbReference type="Proteomes" id="UP000248745"/>
    </source>
</evidence>
<accession>A0A2W2B787</accession>
<keyword evidence="1" id="KW-0732">Signal</keyword>
<organism evidence="2 3">
    <name type="scientific">Taibaiella soli</name>
    <dbReference type="NCBI Taxonomy" id="1649169"/>
    <lineage>
        <taxon>Bacteria</taxon>
        <taxon>Pseudomonadati</taxon>
        <taxon>Bacteroidota</taxon>
        <taxon>Chitinophagia</taxon>
        <taxon>Chitinophagales</taxon>
        <taxon>Chitinophagaceae</taxon>
        <taxon>Taibaiella</taxon>
    </lineage>
</organism>
<evidence type="ECO:0000313" key="2">
    <source>
        <dbReference type="EMBL" id="PZF71877.1"/>
    </source>
</evidence>
<dbReference type="OrthoDB" id="681136at2"/>
<feature type="signal peptide" evidence="1">
    <location>
        <begin position="1"/>
        <end position="26"/>
    </location>
</feature>
<gene>
    <name evidence="2" type="ORF">DN068_17640</name>
</gene>
<proteinExistence type="predicted"/>
<reference evidence="2 3" key="1">
    <citation type="submission" date="2018-06" db="EMBL/GenBank/DDBJ databases">
        <title>Mucibacter soli gen. nov., sp. nov., a new member of the family Chitinophagaceae producing mucin.</title>
        <authorList>
            <person name="Kim M.-K."/>
            <person name="Park S."/>
            <person name="Kim T.-S."/>
            <person name="Joung Y."/>
            <person name="Han J.-H."/>
            <person name="Kim S.B."/>
        </authorList>
    </citation>
    <scope>NUCLEOTIDE SEQUENCE [LARGE SCALE GENOMIC DNA]</scope>
    <source>
        <strain evidence="2 3">R1-15</strain>
    </source>
</reference>
<sequence>MNKKIAFRLFFLFLCTSFITRTDAQAYKHPVPINFNADGTLDTPLPDRLTNEDLLTFSVQGTQENINKYQKEVSERIKKAQQYLELLRHDTAKMKILTTVYGITELDTSKMFRPTPFDQEMKYYSIKSNMTQGKYDSSLKPGVPLPAAKIDLAEGVQKVTITLSKRDPFKKLVIDRIKATRNDFKGMPSKDDIDLIGNKMAAFSTAANTYTQTILTQMKEKKGSKSLKQSQFGTWTNFVDSLNGVATNLIDNVRKIVDLSANQKWLMEWLWFASQDKTGLPLLNPLNFTDPSLIKEPDTSLLLTLRAKLATRDNFIKNAAPGKPSEFDAADKIIDDADLMRSTIASKEAEYKSWEKSSAYNDSLVLAYEHVNVILNKAILMISGKDTIRWMRHHDMSNEANTMNIVDRDEYLEDSYVSILGHNLKENQKMSVNISYAPITSDQSPLADQFTGNSAIDDLIALLTKGIGTQGGVRSQRAEKKATSDDKDSLRKYLVKLGANLDTLQDLQVCLAYVGRQTVPYKDIEEQAGEHSAYHSEIKMTKKVKGPKQASYEVDVVDTQSGDAAAKDKTSSSSSDTFTYRVNKKYWLFPMAGLAYNVTHFAHIDPNSSGNGPGTVSTEDPVHFVAGLKFYINKTDIRDNRFITGKDDNGKCLFWSRTSIDVAVDVSKPLNNIYTGIGFDLIPGCCINAGAVWNKYTFYSYDNGQNTGSQQLYRCGFYVGVSTDVTLVDQILKLLNL</sequence>